<gene>
    <name evidence="1" type="ORF">PIB30_087891</name>
</gene>
<dbReference type="Proteomes" id="UP001341840">
    <property type="component" value="Unassembled WGS sequence"/>
</dbReference>
<sequence>MKLHITEVPSRYILPRWSRNVHRKHTQINTSHDVKRSNESMNIFRGLCSHFYNVAQDFVSNLEEAAILHDAMEGARPKLKAHKESNQLILVSEDAPVVPSEDECPVGVDDLLEPQRVPTRGRPSTTRLGAKRDRAIKKAVLKRNNGSKCVADITSTEQLTSLNLFPKPQQKE</sequence>
<protein>
    <recommendedName>
        <fullName evidence="3">Protein FAR1-RELATED SEQUENCE</fullName>
    </recommendedName>
</protein>
<evidence type="ECO:0000313" key="1">
    <source>
        <dbReference type="EMBL" id="MED6139858.1"/>
    </source>
</evidence>
<reference evidence="1 2" key="1">
    <citation type="journal article" date="2023" name="Plants (Basel)">
        <title>Bridging the Gap: Combining Genomics and Transcriptomics Approaches to Understand Stylosanthes scabra, an Orphan Legume from the Brazilian Caatinga.</title>
        <authorList>
            <person name="Ferreira-Neto J.R.C."/>
            <person name="da Silva M.D."/>
            <person name="Binneck E."/>
            <person name="de Melo N.F."/>
            <person name="da Silva R.H."/>
            <person name="de Melo A.L.T.M."/>
            <person name="Pandolfi V."/>
            <person name="Bustamante F.O."/>
            <person name="Brasileiro-Vidal A.C."/>
            <person name="Benko-Iseppon A.M."/>
        </authorList>
    </citation>
    <scope>NUCLEOTIDE SEQUENCE [LARGE SCALE GENOMIC DNA]</scope>
    <source>
        <tissue evidence="1">Leaves</tissue>
    </source>
</reference>
<accession>A0ABU6SV99</accession>
<organism evidence="1 2">
    <name type="scientific">Stylosanthes scabra</name>
    <dbReference type="NCBI Taxonomy" id="79078"/>
    <lineage>
        <taxon>Eukaryota</taxon>
        <taxon>Viridiplantae</taxon>
        <taxon>Streptophyta</taxon>
        <taxon>Embryophyta</taxon>
        <taxon>Tracheophyta</taxon>
        <taxon>Spermatophyta</taxon>
        <taxon>Magnoliopsida</taxon>
        <taxon>eudicotyledons</taxon>
        <taxon>Gunneridae</taxon>
        <taxon>Pentapetalae</taxon>
        <taxon>rosids</taxon>
        <taxon>fabids</taxon>
        <taxon>Fabales</taxon>
        <taxon>Fabaceae</taxon>
        <taxon>Papilionoideae</taxon>
        <taxon>50 kb inversion clade</taxon>
        <taxon>dalbergioids sensu lato</taxon>
        <taxon>Dalbergieae</taxon>
        <taxon>Pterocarpus clade</taxon>
        <taxon>Stylosanthes</taxon>
    </lineage>
</organism>
<evidence type="ECO:0000313" key="2">
    <source>
        <dbReference type="Proteomes" id="UP001341840"/>
    </source>
</evidence>
<dbReference type="EMBL" id="JASCZI010061984">
    <property type="protein sequence ID" value="MED6139858.1"/>
    <property type="molecule type" value="Genomic_DNA"/>
</dbReference>
<name>A0ABU6SV99_9FABA</name>
<proteinExistence type="predicted"/>
<evidence type="ECO:0008006" key="3">
    <source>
        <dbReference type="Google" id="ProtNLM"/>
    </source>
</evidence>
<keyword evidence="2" id="KW-1185">Reference proteome</keyword>
<comment type="caution">
    <text evidence="1">The sequence shown here is derived from an EMBL/GenBank/DDBJ whole genome shotgun (WGS) entry which is preliminary data.</text>
</comment>